<dbReference type="OrthoDB" id="10442380at2759"/>
<protein>
    <submittedName>
        <fullName evidence="2">Uncharacterized protein</fullName>
    </submittedName>
</protein>
<keyword evidence="3" id="KW-1185">Reference proteome</keyword>
<comment type="caution">
    <text evidence="2">The sequence shown here is derived from an EMBL/GenBank/DDBJ whole genome shotgun (WGS) entry which is preliminary data.</text>
</comment>
<sequence length="116" mass="12710">MRVVGRKQASVADDGSGQPWRLHRLSHASWAQLAREGGSENALAVMDLLTFVAFVAVIWSLGSVLVRQWQRQMAAVLDNLRHSPATQAEEMPRILPEESVAVDISQSSSSCTLVKL</sequence>
<evidence type="ECO:0000313" key="3">
    <source>
        <dbReference type="Proteomes" id="UP001140094"/>
    </source>
</evidence>
<name>A0A9W8I2N5_9FUNG</name>
<accession>A0A9W8I2N5</accession>
<keyword evidence="1" id="KW-0812">Transmembrane</keyword>
<keyword evidence="1" id="KW-1133">Transmembrane helix</keyword>
<keyword evidence="1" id="KW-0472">Membrane</keyword>
<dbReference type="EMBL" id="JANBUO010000571">
    <property type="protein sequence ID" value="KAJ2803088.1"/>
    <property type="molecule type" value="Genomic_DNA"/>
</dbReference>
<dbReference type="Proteomes" id="UP001140094">
    <property type="component" value="Unassembled WGS sequence"/>
</dbReference>
<proteinExistence type="predicted"/>
<dbReference type="AlphaFoldDB" id="A0A9W8I2N5"/>
<feature type="transmembrane region" description="Helical" evidence="1">
    <location>
        <begin position="42"/>
        <end position="66"/>
    </location>
</feature>
<gene>
    <name evidence="2" type="ORF">H4R20_003027</name>
</gene>
<organism evidence="2 3">
    <name type="scientific">Coemansia guatemalensis</name>
    <dbReference type="NCBI Taxonomy" id="2761395"/>
    <lineage>
        <taxon>Eukaryota</taxon>
        <taxon>Fungi</taxon>
        <taxon>Fungi incertae sedis</taxon>
        <taxon>Zoopagomycota</taxon>
        <taxon>Kickxellomycotina</taxon>
        <taxon>Kickxellomycetes</taxon>
        <taxon>Kickxellales</taxon>
        <taxon>Kickxellaceae</taxon>
        <taxon>Coemansia</taxon>
    </lineage>
</organism>
<reference evidence="2" key="1">
    <citation type="submission" date="2022-07" db="EMBL/GenBank/DDBJ databases">
        <title>Phylogenomic reconstructions and comparative analyses of Kickxellomycotina fungi.</title>
        <authorList>
            <person name="Reynolds N.K."/>
            <person name="Stajich J.E."/>
            <person name="Barry K."/>
            <person name="Grigoriev I.V."/>
            <person name="Crous P."/>
            <person name="Smith M.E."/>
        </authorList>
    </citation>
    <scope>NUCLEOTIDE SEQUENCE</scope>
    <source>
        <strain evidence="2">NRRL 1565</strain>
    </source>
</reference>
<evidence type="ECO:0000256" key="1">
    <source>
        <dbReference type="SAM" id="Phobius"/>
    </source>
</evidence>
<evidence type="ECO:0000313" key="2">
    <source>
        <dbReference type="EMBL" id="KAJ2803088.1"/>
    </source>
</evidence>